<protein>
    <submittedName>
        <fullName evidence="2">Phosphoribosyl 1,2-cyclic phosphodiesterase</fullName>
    </submittedName>
</protein>
<sequence>MKLKVLGSGSSGNCYLLQSSIGETLIIECGVDLKEIKKALNFDFRNVIGCLVTHEHKDHSKHVHELGMLGVPLYMSAGTLKAVEPGINILRNHNLRESGYYRIGNFIVVPFGVKHDALEPLGFIITHFECGAILFATDTYYIPCNFNEFDIHHVMVECNYSKEILKQNNQLEKLKDRIMQSHFELEDVKDFFTANEFVEVRDIVLLHLSNANSNAEEFKNTISDWMKRPVYIADKGLEIDFDLYEF</sequence>
<evidence type="ECO:0000313" key="3">
    <source>
        <dbReference type="Proteomes" id="UP001519342"/>
    </source>
</evidence>
<evidence type="ECO:0000259" key="1">
    <source>
        <dbReference type="SMART" id="SM00849"/>
    </source>
</evidence>
<dbReference type="SUPFAM" id="SSF56281">
    <property type="entry name" value="Metallo-hydrolase/oxidoreductase"/>
    <property type="match status" value="1"/>
</dbReference>
<dbReference type="RefSeq" id="WP_209510367.1">
    <property type="nucleotide sequence ID" value="NZ_JAGGKS010000001.1"/>
</dbReference>
<dbReference type="PANTHER" id="PTHR47619:SF1">
    <property type="entry name" value="EXODEOXYRIBONUCLEASE WALJ"/>
    <property type="match status" value="1"/>
</dbReference>
<dbReference type="EMBL" id="JAGGKS010000001">
    <property type="protein sequence ID" value="MBP1924617.1"/>
    <property type="molecule type" value="Genomic_DNA"/>
</dbReference>
<name>A0ABS4GAB1_9FIRM</name>
<gene>
    <name evidence="2" type="ORF">J2Z76_000470</name>
</gene>
<keyword evidence="3" id="KW-1185">Reference proteome</keyword>
<dbReference type="Gene3D" id="3.60.15.10">
    <property type="entry name" value="Ribonuclease Z/Hydroxyacylglutathione hydrolase-like"/>
    <property type="match status" value="1"/>
</dbReference>
<dbReference type="InterPro" id="IPR052533">
    <property type="entry name" value="WalJ/YycJ-like"/>
</dbReference>
<feature type="domain" description="Metallo-beta-lactamase" evidence="1">
    <location>
        <begin position="11"/>
        <end position="182"/>
    </location>
</feature>
<dbReference type="PANTHER" id="PTHR47619">
    <property type="entry name" value="METALLO-HYDROLASE YYCJ-RELATED"/>
    <property type="match status" value="1"/>
</dbReference>
<dbReference type="InterPro" id="IPR001279">
    <property type="entry name" value="Metallo-B-lactamas"/>
</dbReference>
<organism evidence="2 3">
    <name type="scientific">Sedimentibacter acidaminivorans</name>
    <dbReference type="NCBI Taxonomy" id="913099"/>
    <lineage>
        <taxon>Bacteria</taxon>
        <taxon>Bacillati</taxon>
        <taxon>Bacillota</taxon>
        <taxon>Tissierellia</taxon>
        <taxon>Sedimentibacter</taxon>
    </lineage>
</organism>
<dbReference type="Proteomes" id="UP001519342">
    <property type="component" value="Unassembled WGS sequence"/>
</dbReference>
<dbReference type="SMART" id="SM00849">
    <property type="entry name" value="Lactamase_B"/>
    <property type="match status" value="1"/>
</dbReference>
<dbReference type="InterPro" id="IPR036866">
    <property type="entry name" value="RibonucZ/Hydroxyglut_hydro"/>
</dbReference>
<proteinExistence type="predicted"/>
<dbReference type="Pfam" id="PF12706">
    <property type="entry name" value="Lactamase_B_2"/>
    <property type="match status" value="1"/>
</dbReference>
<comment type="caution">
    <text evidence="2">The sequence shown here is derived from an EMBL/GenBank/DDBJ whole genome shotgun (WGS) entry which is preliminary data.</text>
</comment>
<accession>A0ABS4GAB1</accession>
<evidence type="ECO:0000313" key="2">
    <source>
        <dbReference type="EMBL" id="MBP1924617.1"/>
    </source>
</evidence>
<reference evidence="2 3" key="1">
    <citation type="submission" date="2021-03" db="EMBL/GenBank/DDBJ databases">
        <title>Genomic Encyclopedia of Type Strains, Phase IV (KMG-IV): sequencing the most valuable type-strain genomes for metagenomic binning, comparative biology and taxonomic classification.</title>
        <authorList>
            <person name="Goeker M."/>
        </authorList>
    </citation>
    <scope>NUCLEOTIDE SEQUENCE [LARGE SCALE GENOMIC DNA]</scope>
    <source>
        <strain evidence="2 3">DSM 24004</strain>
    </source>
</reference>